<evidence type="ECO:0000256" key="1">
    <source>
        <dbReference type="ARBA" id="ARBA00004123"/>
    </source>
</evidence>
<feature type="compositionally biased region" description="Polar residues" evidence="12">
    <location>
        <begin position="258"/>
        <end position="292"/>
    </location>
</feature>
<feature type="domain" description="BTB" evidence="13">
    <location>
        <begin position="25"/>
        <end position="91"/>
    </location>
</feature>
<feature type="region of interest" description="Disordered" evidence="12">
    <location>
        <begin position="592"/>
        <end position="683"/>
    </location>
</feature>
<dbReference type="CTD" id="166793"/>
<dbReference type="GeneID" id="108899710"/>
<dbReference type="InterPro" id="IPR050457">
    <property type="entry name" value="ZnFinger_BTB_dom_contain"/>
</dbReference>
<evidence type="ECO:0000259" key="13">
    <source>
        <dbReference type="PROSITE" id="PS50097"/>
    </source>
</evidence>
<feature type="domain" description="C2H2-type" evidence="14">
    <location>
        <begin position="515"/>
        <end position="542"/>
    </location>
</feature>
<keyword evidence="7" id="KW-0805">Transcription regulation</keyword>
<dbReference type="GO" id="GO:0005634">
    <property type="term" value="C:nucleus"/>
    <property type="evidence" value="ECO:0007669"/>
    <property type="project" value="UniProtKB-SubCell"/>
</dbReference>
<evidence type="ECO:0000259" key="14">
    <source>
        <dbReference type="PROSITE" id="PS50157"/>
    </source>
</evidence>
<dbReference type="InterPro" id="IPR011333">
    <property type="entry name" value="SKP1/BTB/POZ_sf"/>
</dbReference>
<dbReference type="KEGG" id="lcf:108899710"/>
<reference evidence="16" key="1">
    <citation type="submission" date="2025-08" db="UniProtKB">
        <authorList>
            <consortium name="RefSeq"/>
        </authorList>
    </citation>
    <scope>IDENTIFICATION</scope>
    <source>
        <tissue evidence="16">Brain</tissue>
    </source>
</reference>
<gene>
    <name evidence="16" type="primary">zbtb49</name>
</gene>
<keyword evidence="6" id="KW-0862">Zinc</keyword>
<feature type="compositionally biased region" description="Polar residues" evidence="12">
    <location>
        <begin position="601"/>
        <end position="616"/>
    </location>
</feature>
<evidence type="ECO:0000256" key="2">
    <source>
        <dbReference type="ARBA" id="ARBA00006991"/>
    </source>
</evidence>
<keyword evidence="10" id="KW-0539">Nucleus</keyword>
<dbReference type="PROSITE" id="PS50157">
    <property type="entry name" value="ZINC_FINGER_C2H2_2"/>
    <property type="match status" value="7"/>
</dbReference>
<keyword evidence="5 11" id="KW-0863">Zinc-finger</keyword>
<evidence type="ECO:0000256" key="5">
    <source>
        <dbReference type="ARBA" id="ARBA00022771"/>
    </source>
</evidence>
<dbReference type="FunFam" id="3.30.160.60:FF:000267">
    <property type="entry name" value="Zinc finger and BTB domain-containing 49"/>
    <property type="match status" value="1"/>
</dbReference>
<dbReference type="SMART" id="SM00355">
    <property type="entry name" value="ZnF_C2H2"/>
    <property type="match status" value="7"/>
</dbReference>
<keyword evidence="8" id="KW-0238">DNA-binding</keyword>
<evidence type="ECO:0000256" key="8">
    <source>
        <dbReference type="ARBA" id="ARBA00023125"/>
    </source>
</evidence>
<evidence type="ECO:0000256" key="11">
    <source>
        <dbReference type="PROSITE-ProRule" id="PRU00042"/>
    </source>
</evidence>
<keyword evidence="4" id="KW-0677">Repeat</keyword>
<evidence type="ECO:0000256" key="4">
    <source>
        <dbReference type="ARBA" id="ARBA00022737"/>
    </source>
</evidence>
<feature type="compositionally biased region" description="Low complexity" evidence="12">
    <location>
        <begin position="620"/>
        <end position="633"/>
    </location>
</feature>
<dbReference type="PROSITE" id="PS00028">
    <property type="entry name" value="ZINC_FINGER_C2H2_1"/>
    <property type="match status" value="7"/>
</dbReference>
<sequence length="796" mass="87378">MDTLSSHSSYLLQQLQEQRIQGLLCDCMLVVKGVCFKAHKNVLAAFSSHFRSLFQNSPSQKNEVFQLVIQDVSGIGQILDYMYTSHLDINQDNVQALLDIAQCLQVPNVQSMCNAFLKPCPPPVEIPSFSLPGMLSSEHDCLLGSSLPHDVDLHCPSEAQRPGLNNDVDHTKRVSVSVLNSSSNCDTASSTPAPVEKQLVHGHSSVTFTASSTSNKAQFRLIVQPQIKVQVLWWGWRSNSVSLQAAREVTTHLYAQGNTIQPNPASTSVAVEKNPVSSLTPSENLNTPNSDPADSMLNRPVRPKKAVYLKKYNYLRSQKALEEMCAESASEPVLSCPKESHQEESVIQTETPEAPVEVTAAGEEKVPETSTDVQHPSPPPVTQEEQNLKTVPEPPQQTGHKQYCCDVCGKIFKHPSNLELHKRSHTGEKPFQCNVCGRNFSQAGNLQTHLRRHSGEKPYICELCGKSFTASGDVHRHKVVHTGEKPHLCDICGRGFNNLSNLKEHKRTHATDKTFTCDQCGKSFNTHRKLLKHKARHAGEKPHSCATCGKCFIGSGDLQRHIRSHTGEKPYICNACGKSFTRSAMLRRHSNMHCKGAPTDSPVTDNAEQTQSSDGASSFPKSISHSKPPVSSSEQNFTTMMPHTGLEKPSPPTPSPPQPPPHIETPSPSMHLSPASTPTPLPELRSLVPHHLLSSNHQERSAALAGPDHMKLGKPHLSQEAVYGPYVENGHMSVEMGRGLVGRPYLPHTDNHCSSLTSSSRPNSGSYRSSEGQFISSVTLWGLAMKTLQNDNDMEQ</sequence>
<evidence type="ECO:0000256" key="6">
    <source>
        <dbReference type="ARBA" id="ARBA00022833"/>
    </source>
</evidence>
<dbReference type="InterPro" id="IPR013087">
    <property type="entry name" value="Znf_C2H2_type"/>
</dbReference>
<feature type="region of interest" description="Disordered" evidence="12">
    <location>
        <begin position="335"/>
        <end position="395"/>
    </location>
</feature>
<evidence type="ECO:0000256" key="3">
    <source>
        <dbReference type="ARBA" id="ARBA00022723"/>
    </source>
</evidence>
<dbReference type="InterPro" id="IPR000210">
    <property type="entry name" value="BTB/POZ_dom"/>
</dbReference>
<keyword evidence="3" id="KW-0479">Metal-binding</keyword>
<feature type="domain" description="C2H2-type" evidence="14">
    <location>
        <begin position="431"/>
        <end position="458"/>
    </location>
</feature>
<dbReference type="PANTHER" id="PTHR46105:SF30">
    <property type="entry name" value="ZINC FINGER AND BTB DOMAIN CONTAINING 49"/>
    <property type="match status" value="1"/>
</dbReference>
<dbReference type="SUPFAM" id="SSF54695">
    <property type="entry name" value="POZ domain"/>
    <property type="match status" value="1"/>
</dbReference>
<dbReference type="FunFam" id="3.30.160.60:FF:000835">
    <property type="entry name" value="Zinc finger and BTB domain-containing protein 49"/>
    <property type="match status" value="1"/>
</dbReference>
<dbReference type="FunFam" id="3.30.160.60:FF:001099">
    <property type="entry name" value="zinc finger and BTB domain-containing protein 49"/>
    <property type="match status" value="1"/>
</dbReference>
<comment type="similarity">
    <text evidence="2">Belongs to the krueppel C2H2-type zinc-finger protein family.</text>
</comment>
<dbReference type="InterPro" id="IPR036236">
    <property type="entry name" value="Znf_C2H2_sf"/>
</dbReference>
<dbReference type="RefSeq" id="XP_018555838.2">
    <property type="nucleotide sequence ID" value="XM_018700322.2"/>
</dbReference>
<name>A0AAJ7QH38_LATCA</name>
<dbReference type="SMART" id="SM00225">
    <property type="entry name" value="BTB"/>
    <property type="match status" value="1"/>
</dbReference>
<feature type="domain" description="C2H2-type" evidence="14">
    <location>
        <begin position="459"/>
        <end position="486"/>
    </location>
</feature>
<dbReference type="FunFam" id="3.30.160.60:FF:001480">
    <property type="entry name" value="Si:cabz01071911.3"/>
    <property type="match status" value="1"/>
</dbReference>
<dbReference type="SUPFAM" id="SSF57667">
    <property type="entry name" value="beta-beta-alpha zinc fingers"/>
    <property type="match status" value="4"/>
</dbReference>
<protein>
    <submittedName>
        <fullName evidence="16">LOW QUALITY PROTEIN: zinc finger and BTB domain-containing protein 49</fullName>
    </submittedName>
</protein>
<feature type="region of interest" description="Disordered" evidence="12">
    <location>
        <begin position="258"/>
        <end position="299"/>
    </location>
</feature>
<accession>A0AAJ7QH38</accession>
<organism evidence="15 16">
    <name type="scientific">Lates calcarifer</name>
    <name type="common">Barramundi</name>
    <name type="synonym">Holocentrus calcarifer</name>
    <dbReference type="NCBI Taxonomy" id="8187"/>
    <lineage>
        <taxon>Eukaryota</taxon>
        <taxon>Metazoa</taxon>
        <taxon>Chordata</taxon>
        <taxon>Craniata</taxon>
        <taxon>Vertebrata</taxon>
        <taxon>Euteleostomi</taxon>
        <taxon>Actinopterygii</taxon>
        <taxon>Neopterygii</taxon>
        <taxon>Teleostei</taxon>
        <taxon>Neoteleostei</taxon>
        <taxon>Acanthomorphata</taxon>
        <taxon>Carangaria</taxon>
        <taxon>Carangaria incertae sedis</taxon>
        <taxon>Centropomidae</taxon>
        <taxon>Lates</taxon>
    </lineage>
</organism>
<dbReference type="Gene3D" id="3.30.710.10">
    <property type="entry name" value="Potassium Channel Kv1.1, Chain A"/>
    <property type="match status" value="1"/>
</dbReference>
<comment type="subcellular location">
    <subcellularLocation>
        <location evidence="1">Nucleus</location>
    </subcellularLocation>
</comment>
<dbReference type="FunFam" id="3.30.160.60:FF:000744">
    <property type="entry name" value="zinc finger E-box-binding homeobox 1"/>
    <property type="match status" value="1"/>
</dbReference>
<feature type="domain" description="C2H2-type" evidence="14">
    <location>
        <begin position="487"/>
        <end position="514"/>
    </location>
</feature>
<evidence type="ECO:0000313" key="15">
    <source>
        <dbReference type="Proteomes" id="UP000694890"/>
    </source>
</evidence>
<feature type="domain" description="C2H2-type" evidence="14">
    <location>
        <begin position="543"/>
        <end position="570"/>
    </location>
</feature>
<dbReference type="GO" id="GO:0000981">
    <property type="term" value="F:DNA-binding transcription factor activity, RNA polymerase II-specific"/>
    <property type="evidence" value="ECO:0007669"/>
    <property type="project" value="TreeGrafter"/>
</dbReference>
<evidence type="ECO:0000256" key="7">
    <source>
        <dbReference type="ARBA" id="ARBA00023015"/>
    </source>
</evidence>
<dbReference type="GO" id="GO:0008270">
    <property type="term" value="F:zinc ion binding"/>
    <property type="evidence" value="ECO:0007669"/>
    <property type="project" value="UniProtKB-KW"/>
</dbReference>
<dbReference type="PANTHER" id="PTHR46105">
    <property type="entry name" value="AGAP004733-PA"/>
    <property type="match status" value="1"/>
</dbReference>
<feature type="domain" description="C2H2-type" evidence="14">
    <location>
        <begin position="571"/>
        <end position="598"/>
    </location>
</feature>
<evidence type="ECO:0000256" key="12">
    <source>
        <dbReference type="SAM" id="MobiDB-lite"/>
    </source>
</evidence>
<proteinExistence type="inferred from homology"/>
<dbReference type="PROSITE" id="PS50097">
    <property type="entry name" value="BTB"/>
    <property type="match status" value="1"/>
</dbReference>
<dbReference type="FunFam" id="3.30.160.60:FF:000166">
    <property type="entry name" value="Zinc finger and BTB domain-containing 49"/>
    <property type="match status" value="1"/>
</dbReference>
<dbReference type="FunFam" id="3.30.160.60:FF:000100">
    <property type="entry name" value="Zinc finger 45-like"/>
    <property type="match status" value="1"/>
</dbReference>
<dbReference type="AlphaFoldDB" id="A0AAJ7QH38"/>
<dbReference type="Pfam" id="PF00096">
    <property type="entry name" value="zf-C2H2"/>
    <property type="match status" value="5"/>
</dbReference>
<feature type="compositionally biased region" description="Pro residues" evidence="12">
    <location>
        <begin position="649"/>
        <end position="663"/>
    </location>
</feature>
<evidence type="ECO:0000256" key="10">
    <source>
        <dbReference type="ARBA" id="ARBA00023242"/>
    </source>
</evidence>
<keyword evidence="9" id="KW-0804">Transcription</keyword>
<dbReference type="Proteomes" id="UP000694890">
    <property type="component" value="Linkage group LG12"/>
</dbReference>
<dbReference type="Pfam" id="PF00651">
    <property type="entry name" value="BTB"/>
    <property type="match status" value="1"/>
</dbReference>
<dbReference type="GO" id="GO:0000978">
    <property type="term" value="F:RNA polymerase II cis-regulatory region sequence-specific DNA binding"/>
    <property type="evidence" value="ECO:0007669"/>
    <property type="project" value="TreeGrafter"/>
</dbReference>
<evidence type="ECO:0000313" key="16">
    <source>
        <dbReference type="RefSeq" id="XP_018555838.2"/>
    </source>
</evidence>
<feature type="domain" description="C2H2-type" evidence="14">
    <location>
        <begin position="403"/>
        <end position="430"/>
    </location>
</feature>
<evidence type="ECO:0000256" key="9">
    <source>
        <dbReference type="ARBA" id="ARBA00023163"/>
    </source>
</evidence>
<dbReference type="Gene3D" id="3.30.160.60">
    <property type="entry name" value="Classic Zinc Finger"/>
    <property type="match status" value="7"/>
</dbReference>
<dbReference type="Pfam" id="PF13912">
    <property type="entry name" value="zf-C2H2_6"/>
    <property type="match status" value="1"/>
</dbReference>